<dbReference type="PROSITE" id="PS50011">
    <property type="entry name" value="PROTEIN_KINASE_DOM"/>
    <property type="match status" value="2"/>
</dbReference>
<keyword evidence="13" id="KW-0472">Membrane</keyword>
<evidence type="ECO:0000259" key="17">
    <source>
        <dbReference type="PROSITE" id="PS50011"/>
    </source>
</evidence>
<evidence type="ECO:0000256" key="15">
    <source>
        <dbReference type="ARBA" id="ARBA00023180"/>
    </source>
</evidence>
<accession>A0A4S4D1B3</accession>
<evidence type="ECO:0000256" key="4">
    <source>
        <dbReference type="ARBA" id="ARBA00022475"/>
    </source>
</evidence>
<dbReference type="PROSITE" id="PS00108">
    <property type="entry name" value="PROTEIN_KINASE_ST"/>
    <property type="match status" value="2"/>
</dbReference>
<keyword evidence="19" id="KW-1185">Reference proteome</keyword>
<evidence type="ECO:0000256" key="13">
    <source>
        <dbReference type="ARBA" id="ARBA00023136"/>
    </source>
</evidence>
<evidence type="ECO:0000256" key="7">
    <source>
        <dbReference type="ARBA" id="ARBA00022692"/>
    </source>
</evidence>
<evidence type="ECO:0000256" key="3">
    <source>
        <dbReference type="ARBA" id="ARBA00010217"/>
    </source>
</evidence>
<dbReference type="GO" id="GO:0005886">
    <property type="term" value="C:plasma membrane"/>
    <property type="evidence" value="ECO:0007669"/>
    <property type="project" value="UniProtKB-SubCell"/>
</dbReference>
<dbReference type="InterPro" id="IPR008271">
    <property type="entry name" value="Ser/Thr_kinase_AS"/>
</dbReference>
<feature type="domain" description="Protein kinase" evidence="17">
    <location>
        <begin position="36"/>
        <end position="292"/>
    </location>
</feature>
<dbReference type="PROSITE" id="PS00107">
    <property type="entry name" value="PROTEIN_KINASE_ATP"/>
    <property type="match status" value="1"/>
</dbReference>
<dbReference type="FunFam" id="1.10.510.10:FF:000240">
    <property type="entry name" value="Lectin-domain containing receptor kinase A4.3"/>
    <property type="match status" value="2"/>
</dbReference>
<comment type="subcellular location">
    <subcellularLocation>
        <location evidence="1">Cell membrane</location>
        <topology evidence="1">Single-pass type I membrane protein</topology>
    </subcellularLocation>
</comment>
<dbReference type="InterPro" id="IPR011009">
    <property type="entry name" value="Kinase-like_dom_sf"/>
</dbReference>
<sequence>MSGLAADDAISSVVIESEYSCRRFSLAEIQSTTINFNENLVIGVGGFGKVYKGFIDNGATAVAIKRLNAESKQGAEEFWTEINMLSKLHHAHLVALIGQCSDCQEMILVYEYMARGTLADHLYKRRLDYLHTGTDQSFIHRDVKSTNILLDENWVAKISDFGLSKGTTSNSATHVSTRVKGTFGYLDPDYFYTHRLTKKSDVYAFGVVLLEVLCGRPPVDERLEEEQISLILWAQDCIKKGKLDLIIDPSLSEQITPQSLKYFVEVAYNCLHNRPKERPTMAEVVGSLDLALVSQRKGRSEGIIGKALKGFVIMPKGMNRWWRERKENSSKSGLSKDLFLEPLSDGANQPHRHFSLADIQAAANDFNKLLWIETNGLYKVYKGFLDGETSIVMIKRFNALASQNWEEDWADIEVHSLFENHPHIVSLIGFCNVKPELIGVYDYMENGSLEDHLFNTNNNTLLWKERLKICIGAALGLQHLHENAKQRVIHGDIKPANILLDENWVAKLTHFRFSKLIPNNTTFVTLTDSNVCGTMGYRAPELWMHGKLTTKSDVYSFGMVLLSVLCAKKPYYELDGDCKSLVDQFMNSIKTIGRIIDPNLIGKIAPECLKEFVNIAISCLLDQDNWRPSIDNVVRNLQSALLLQEAWENHFEIGAELPVIDLYCCSVFSIDGYLTIGGLSLFP</sequence>
<keyword evidence="15" id="KW-0325">Glycoprotein</keyword>
<dbReference type="PANTHER" id="PTHR27003">
    <property type="entry name" value="OS07G0166700 PROTEIN"/>
    <property type="match status" value="1"/>
</dbReference>
<evidence type="ECO:0000256" key="16">
    <source>
        <dbReference type="PROSITE-ProRule" id="PRU10141"/>
    </source>
</evidence>
<keyword evidence="11 16" id="KW-0067">ATP-binding</keyword>
<dbReference type="InterPro" id="IPR017441">
    <property type="entry name" value="Protein_kinase_ATP_BS"/>
</dbReference>
<feature type="domain" description="Protein kinase" evidence="17">
    <location>
        <begin position="366"/>
        <end position="641"/>
    </location>
</feature>
<keyword evidence="5" id="KW-0723">Serine/threonine-protein kinase</keyword>
<gene>
    <name evidence="18" type="ORF">TEA_013514</name>
</gene>
<evidence type="ECO:0000256" key="5">
    <source>
        <dbReference type="ARBA" id="ARBA00022527"/>
    </source>
</evidence>
<evidence type="ECO:0000256" key="10">
    <source>
        <dbReference type="ARBA" id="ARBA00022777"/>
    </source>
</evidence>
<dbReference type="SMART" id="SM00220">
    <property type="entry name" value="S_TKc"/>
    <property type="match status" value="2"/>
</dbReference>
<comment type="similarity">
    <text evidence="3">In the C-terminal section; belongs to the protein kinase superfamily. Ser/Thr protein kinase family.</text>
</comment>
<dbReference type="EMBL" id="SDRB02013132">
    <property type="protein sequence ID" value="THF95837.1"/>
    <property type="molecule type" value="Genomic_DNA"/>
</dbReference>
<dbReference type="Proteomes" id="UP000306102">
    <property type="component" value="Unassembled WGS sequence"/>
</dbReference>
<evidence type="ECO:0000313" key="19">
    <source>
        <dbReference type="Proteomes" id="UP000306102"/>
    </source>
</evidence>
<feature type="binding site" evidence="16">
    <location>
        <position position="65"/>
    </location>
    <ligand>
        <name>ATP</name>
        <dbReference type="ChEBI" id="CHEBI:30616"/>
    </ligand>
</feature>
<dbReference type="Pfam" id="PF00069">
    <property type="entry name" value="Pkinase"/>
    <property type="match status" value="2"/>
</dbReference>
<comment type="similarity">
    <text evidence="2">In the N-terminal section; belongs to the leguminous lectin family.</text>
</comment>
<protein>
    <recommendedName>
        <fullName evidence="17">Protein kinase domain-containing protein</fullName>
    </recommendedName>
</protein>
<evidence type="ECO:0000256" key="14">
    <source>
        <dbReference type="ARBA" id="ARBA00023170"/>
    </source>
</evidence>
<keyword evidence="12" id="KW-1133">Transmembrane helix</keyword>
<dbReference type="InterPro" id="IPR045272">
    <property type="entry name" value="ANXUR1/2-like"/>
</dbReference>
<evidence type="ECO:0000313" key="18">
    <source>
        <dbReference type="EMBL" id="THF95837.1"/>
    </source>
</evidence>
<dbReference type="InterPro" id="IPR000719">
    <property type="entry name" value="Prot_kinase_dom"/>
</dbReference>
<dbReference type="STRING" id="542762.A0A4S4D1B3"/>
<dbReference type="Gene3D" id="1.10.510.10">
    <property type="entry name" value="Transferase(Phosphotransferase) domain 1"/>
    <property type="match status" value="2"/>
</dbReference>
<name>A0A4S4D1B3_CAMSN</name>
<dbReference type="AlphaFoldDB" id="A0A4S4D1B3"/>
<reference evidence="18 19" key="1">
    <citation type="journal article" date="2018" name="Proc. Natl. Acad. Sci. U.S.A.">
        <title>Draft genome sequence of Camellia sinensis var. sinensis provides insights into the evolution of the tea genome and tea quality.</title>
        <authorList>
            <person name="Wei C."/>
            <person name="Yang H."/>
            <person name="Wang S."/>
            <person name="Zhao J."/>
            <person name="Liu C."/>
            <person name="Gao L."/>
            <person name="Xia E."/>
            <person name="Lu Y."/>
            <person name="Tai Y."/>
            <person name="She G."/>
            <person name="Sun J."/>
            <person name="Cao H."/>
            <person name="Tong W."/>
            <person name="Gao Q."/>
            <person name="Li Y."/>
            <person name="Deng W."/>
            <person name="Jiang X."/>
            <person name="Wang W."/>
            <person name="Chen Q."/>
            <person name="Zhang S."/>
            <person name="Li H."/>
            <person name="Wu J."/>
            <person name="Wang P."/>
            <person name="Li P."/>
            <person name="Shi C."/>
            <person name="Zheng F."/>
            <person name="Jian J."/>
            <person name="Huang B."/>
            <person name="Shan D."/>
            <person name="Shi M."/>
            <person name="Fang C."/>
            <person name="Yue Y."/>
            <person name="Li F."/>
            <person name="Li D."/>
            <person name="Wei S."/>
            <person name="Han B."/>
            <person name="Jiang C."/>
            <person name="Yin Y."/>
            <person name="Xia T."/>
            <person name="Zhang Z."/>
            <person name="Bennetzen J.L."/>
            <person name="Zhao S."/>
            <person name="Wan X."/>
        </authorList>
    </citation>
    <scope>NUCLEOTIDE SEQUENCE [LARGE SCALE GENOMIC DNA]</scope>
    <source>
        <strain evidence="19">cv. Shuchazao</strain>
        <tissue evidence="18">Leaf</tissue>
    </source>
</reference>
<organism evidence="18 19">
    <name type="scientific">Camellia sinensis var. sinensis</name>
    <name type="common">China tea</name>
    <dbReference type="NCBI Taxonomy" id="542762"/>
    <lineage>
        <taxon>Eukaryota</taxon>
        <taxon>Viridiplantae</taxon>
        <taxon>Streptophyta</taxon>
        <taxon>Embryophyta</taxon>
        <taxon>Tracheophyta</taxon>
        <taxon>Spermatophyta</taxon>
        <taxon>Magnoliopsida</taxon>
        <taxon>eudicotyledons</taxon>
        <taxon>Gunneridae</taxon>
        <taxon>Pentapetalae</taxon>
        <taxon>asterids</taxon>
        <taxon>Ericales</taxon>
        <taxon>Theaceae</taxon>
        <taxon>Camellia</taxon>
    </lineage>
</organism>
<dbReference type="PANTHER" id="PTHR27003:SF467">
    <property type="entry name" value="PROTEIN KINASE DOMAIN-CONTAINING PROTEIN"/>
    <property type="match status" value="1"/>
</dbReference>
<evidence type="ECO:0000256" key="6">
    <source>
        <dbReference type="ARBA" id="ARBA00022679"/>
    </source>
</evidence>
<dbReference type="GO" id="GO:0002229">
    <property type="term" value="P:defense response to oomycetes"/>
    <property type="evidence" value="ECO:0007669"/>
    <property type="project" value="UniProtKB-ARBA"/>
</dbReference>
<keyword evidence="14" id="KW-0675">Receptor</keyword>
<dbReference type="Gene3D" id="3.30.200.20">
    <property type="entry name" value="Phosphorylase Kinase, domain 1"/>
    <property type="match status" value="2"/>
</dbReference>
<evidence type="ECO:0000256" key="11">
    <source>
        <dbReference type="ARBA" id="ARBA00022840"/>
    </source>
</evidence>
<keyword evidence="9 16" id="KW-0547">Nucleotide-binding</keyword>
<keyword evidence="7" id="KW-0812">Transmembrane</keyword>
<dbReference type="GO" id="GO:0004674">
    <property type="term" value="F:protein serine/threonine kinase activity"/>
    <property type="evidence" value="ECO:0007669"/>
    <property type="project" value="UniProtKB-KW"/>
</dbReference>
<proteinExistence type="inferred from homology"/>
<keyword evidence="4" id="KW-1003">Cell membrane</keyword>
<keyword evidence="6" id="KW-0808">Transferase</keyword>
<evidence type="ECO:0000256" key="2">
    <source>
        <dbReference type="ARBA" id="ARBA00008536"/>
    </source>
</evidence>
<dbReference type="GO" id="GO:0004714">
    <property type="term" value="F:transmembrane receptor protein tyrosine kinase activity"/>
    <property type="evidence" value="ECO:0007669"/>
    <property type="project" value="InterPro"/>
</dbReference>
<evidence type="ECO:0000256" key="1">
    <source>
        <dbReference type="ARBA" id="ARBA00004251"/>
    </source>
</evidence>
<dbReference type="FunFam" id="3.30.200.20:FF:000039">
    <property type="entry name" value="receptor-like protein kinase FERONIA"/>
    <property type="match status" value="1"/>
</dbReference>
<comment type="caution">
    <text evidence="18">The sequence shown here is derived from an EMBL/GenBank/DDBJ whole genome shotgun (WGS) entry which is preliminary data.</text>
</comment>
<evidence type="ECO:0000256" key="12">
    <source>
        <dbReference type="ARBA" id="ARBA00022989"/>
    </source>
</evidence>
<dbReference type="GO" id="GO:0009506">
    <property type="term" value="C:plasmodesma"/>
    <property type="evidence" value="ECO:0007669"/>
    <property type="project" value="TreeGrafter"/>
</dbReference>
<evidence type="ECO:0000256" key="9">
    <source>
        <dbReference type="ARBA" id="ARBA00022741"/>
    </source>
</evidence>
<evidence type="ECO:0000256" key="8">
    <source>
        <dbReference type="ARBA" id="ARBA00022729"/>
    </source>
</evidence>
<dbReference type="SUPFAM" id="SSF56112">
    <property type="entry name" value="Protein kinase-like (PK-like)"/>
    <property type="match status" value="2"/>
</dbReference>
<keyword evidence="10" id="KW-0418">Kinase</keyword>
<keyword evidence="8" id="KW-0732">Signal</keyword>
<dbReference type="GO" id="GO:0005524">
    <property type="term" value="F:ATP binding"/>
    <property type="evidence" value="ECO:0007669"/>
    <property type="project" value="UniProtKB-UniRule"/>
</dbReference>